<gene>
    <name evidence="3" type="ORF">B7P43_G04431</name>
</gene>
<dbReference type="PANTHER" id="PTHR11439">
    <property type="entry name" value="GAG-POL-RELATED RETROTRANSPOSON"/>
    <property type="match status" value="1"/>
</dbReference>
<protein>
    <recommendedName>
        <fullName evidence="2">Reverse transcriptase Ty1/copia-type domain-containing protein</fullName>
    </recommendedName>
</protein>
<dbReference type="AlphaFoldDB" id="A0A2J7QJU3"/>
<dbReference type="CDD" id="cd09272">
    <property type="entry name" value="RNase_HI_RT_Ty1"/>
    <property type="match status" value="1"/>
</dbReference>
<keyword evidence="4" id="KW-1185">Reference proteome</keyword>
<dbReference type="Pfam" id="PF07727">
    <property type="entry name" value="RVT_2"/>
    <property type="match status" value="1"/>
</dbReference>
<feature type="region of interest" description="Disordered" evidence="1">
    <location>
        <begin position="173"/>
        <end position="199"/>
    </location>
</feature>
<dbReference type="OrthoDB" id="413361at2759"/>
<dbReference type="EMBL" id="NEVH01013549">
    <property type="protein sequence ID" value="PNF28863.1"/>
    <property type="molecule type" value="Genomic_DNA"/>
</dbReference>
<reference evidence="3 4" key="1">
    <citation type="submission" date="2017-12" db="EMBL/GenBank/DDBJ databases">
        <title>Hemimetabolous genomes reveal molecular basis of termite eusociality.</title>
        <authorList>
            <person name="Harrison M.C."/>
            <person name="Jongepier E."/>
            <person name="Robertson H.M."/>
            <person name="Arning N."/>
            <person name="Bitard-Feildel T."/>
            <person name="Chao H."/>
            <person name="Childers C.P."/>
            <person name="Dinh H."/>
            <person name="Doddapaneni H."/>
            <person name="Dugan S."/>
            <person name="Gowin J."/>
            <person name="Greiner C."/>
            <person name="Han Y."/>
            <person name="Hu H."/>
            <person name="Hughes D.S.T."/>
            <person name="Huylmans A.-K."/>
            <person name="Kemena C."/>
            <person name="Kremer L.P.M."/>
            <person name="Lee S.L."/>
            <person name="Lopez-Ezquerra A."/>
            <person name="Mallet L."/>
            <person name="Monroy-Kuhn J.M."/>
            <person name="Moser A."/>
            <person name="Murali S.C."/>
            <person name="Muzny D.M."/>
            <person name="Otani S."/>
            <person name="Piulachs M.-D."/>
            <person name="Poelchau M."/>
            <person name="Qu J."/>
            <person name="Schaub F."/>
            <person name="Wada-Katsumata A."/>
            <person name="Worley K.C."/>
            <person name="Xie Q."/>
            <person name="Ylla G."/>
            <person name="Poulsen M."/>
            <person name="Gibbs R.A."/>
            <person name="Schal C."/>
            <person name="Richards S."/>
            <person name="Belles X."/>
            <person name="Korb J."/>
            <person name="Bornberg-Bauer E."/>
        </authorList>
    </citation>
    <scope>NUCLEOTIDE SEQUENCE [LARGE SCALE GENOMIC DNA]</scope>
    <source>
        <tissue evidence="3">Whole body</tissue>
    </source>
</reference>
<dbReference type="Proteomes" id="UP000235965">
    <property type="component" value="Unassembled WGS sequence"/>
</dbReference>
<evidence type="ECO:0000313" key="3">
    <source>
        <dbReference type="EMBL" id="PNF28863.1"/>
    </source>
</evidence>
<feature type="non-terminal residue" evidence="3">
    <location>
        <position position="401"/>
    </location>
</feature>
<dbReference type="PANTHER" id="PTHR11439:SF483">
    <property type="entry name" value="PEPTIDE SYNTHASE GLIP-LIKE, PUTATIVE (AFU_ORTHOLOGUE AFUA_3G12920)-RELATED"/>
    <property type="match status" value="1"/>
</dbReference>
<dbReference type="SUPFAM" id="SSF56672">
    <property type="entry name" value="DNA/RNA polymerases"/>
    <property type="match status" value="1"/>
</dbReference>
<dbReference type="InterPro" id="IPR043502">
    <property type="entry name" value="DNA/RNA_pol_sf"/>
</dbReference>
<organism evidence="3 4">
    <name type="scientific">Cryptotermes secundus</name>
    <dbReference type="NCBI Taxonomy" id="105785"/>
    <lineage>
        <taxon>Eukaryota</taxon>
        <taxon>Metazoa</taxon>
        <taxon>Ecdysozoa</taxon>
        <taxon>Arthropoda</taxon>
        <taxon>Hexapoda</taxon>
        <taxon>Insecta</taxon>
        <taxon>Pterygota</taxon>
        <taxon>Neoptera</taxon>
        <taxon>Polyneoptera</taxon>
        <taxon>Dictyoptera</taxon>
        <taxon>Blattodea</taxon>
        <taxon>Blattoidea</taxon>
        <taxon>Termitoidae</taxon>
        <taxon>Kalotermitidae</taxon>
        <taxon>Cryptotermitinae</taxon>
        <taxon>Cryptotermes</taxon>
    </lineage>
</organism>
<feature type="domain" description="Reverse transcriptase Ty1/copia-type" evidence="2">
    <location>
        <begin position="1"/>
        <end position="183"/>
    </location>
</feature>
<evidence type="ECO:0000313" key="4">
    <source>
        <dbReference type="Proteomes" id="UP000235965"/>
    </source>
</evidence>
<sequence>MRLLFALAAKHDWNIDHLDVCTAFLNGDLEEVIYMELPEGYDIKGESNKVCKLRKSVYGLKQAARSWNKKATEVLKGLGYRQTCSEPCIYTKQKGNSIINIALYVDDFFIFHNDNVEVENLKRKLQQCFKVKDLGPVKKCLGMEVKRDRAKKTIKLTQTQYLNNVLKRFNIPNETKPVSHPMEPNSKLKPLPKSRKSTENLDNVPYQQAIGSLMYLAVCTRPDISFAMTYLSQFNTCYTREHWVLLKRVLKYLNTTKDVGIVYSQNDDQLEGFSDADWGGNLDRRSFSGSVFKLSGAAISWRCKKQRTVALSTTEAEYMALSETAKEAIFLRKLWFEICNKQITIPIFCDNRGALAIAKNPVNNDRTKHIDIRVHFIREKVESKELSVHYIPGNQLVADGC</sequence>
<proteinExistence type="predicted"/>
<evidence type="ECO:0000256" key="1">
    <source>
        <dbReference type="SAM" id="MobiDB-lite"/>
    </source>
</evidence>
<evidence type="ECO:0000259" key="2">
    <source>
        <dbReference type="Pfam" id="PF07727"/>
    </source>
</evidence>
<accession>A0A2J7QJU3</accession>
<dbReference type="GO" id="GO:0071897">
    <property type="term" value="P:DNA biosynthetic process"/>
    <property type="evidence" value="ECO:0007669"/>
    <property type="project" value="UniProtKB-ARBA"/>
</dbReference>
<comment type="caution">
    <text evidence="3">The sequence shown here is derived from an EMBL/GenBank/DDBJ whole genome shotgun (WGS) entry which is preliminary data.</text>
</comment>
<name>A0A2J7QJU3_9NEOP</name>
<dbReference type="InterPro" id="IPR013103">
    <property type="entry name" value="RVT_2"/>
</dbReference>